<feature type="domain" description="DUF7745" evidence="2">
    <location>
        <begin position="2"/>
        <end position="114"/>
    </location>
</feature>
<accession>A0A7J8T8L5</accession>
<sequence length="329" mass="38975">SLNEYRRASEGRFIGCAQLRLAWFHSHFWKVDKVSYRVFSENYSPLKKIVAIPRRDDISDEKWMAILQNLQEADIEWRAPWMLLDKILYRCSNFDWVPLLGIWGAVGYTPLLNQTRRMKILAEGPITTHKYIEWWGRMINDNISRPSQGNNQTTGKHPRDVPSELEIIMQDFERRNLELEKKIEQMEEEKMNLRVDMDVHKLETEKLRNRKNEIEGDLDSLKTDYKKLRFSMRTAGLGKTSDQNEKGELKARVAELEKILHQYRNRNSAMELRASLGKIQQMKRRNQVRNRDHIMGEVVAQIREVADYLQILAIQVDILSVKYELESDR</sequence>
<keyword evidence="4" id="KW-1185">Reference proteome</keyword>
<feature type="non-terminal residue" evidence="3">
    <location>
        <position position="329"/>
    </location>
</feature>
<dbReference type="AlphaFoldDB" id="A0A7J8T8L5"/>
<proteinExistence type="predicted"/>
<keyword evidence="1" id="KW-0175">Coiled coil</keyword>
<evidence type="ECO:0000259" key="2">
    <source>
        <dbReference type="Pfam" id="PF24924"/>
    </source>
</evidence>
<organism evidence="3 4">
    <name type="scientific">Gossypium davidsonii</name>
    <name type="common">Davidson's cotton</name>
    <name type="synonym">Gossypium klotzschianum subsp. davidsonii</name>
    <dbReference type="NCBI Taxonomy" id="34287"/>
    <lineage>
        <taxon>Eukaryota</taxon>
        <taxon>Viridiplantae</taxon>
        <taxon>Streptophyta</taxon>
        <taxon>Embryophyta</taxon>
        <taxon>Tracheophyta</taxon>
        <taxon>Spermatophyta</taxon>
        <taxon>Magnoliopsida</taxon>
        <taxon>eudicotyledons</taxon>
        <taxon>Gunneridae</taxon>
        <taxon>Pentapetalae</taxon>
        <taxon>rosids</taxon>
        <taxon>malvids</taxon>
        <taxon>Malvales</taxon>
        <taxon>Malvaceae</taxon>
        <taxon>Malvoideae</taxon>
        <taxon>Gossypium</taxon>
    </lineage>
</organism>
<evidence type="ECO:0000256" key="1">
    <source>
        <dbReference type="SAM" id="Coils"/>
    </source>
</evidence>
<dbReference type="PANTHER" id="PTHR48200:SF1">
    <property type="entry name" value="AMINOTRANSFERASE-LIKE PLANT MOBILE DOMAIN-CONTAINING PROTEIN"/>
    <property type="match status" value="1"/>
</dbReference>
<protein>
    <recommendedName>
        <fullName evidence="2">DUF7745 domain-containing protein</fullName>
    </recommendedName>
</protein>
<gene>
    <name evidence="3" type="ORF">Godav_029585</name>
</gene>
<dbReference type="PANTHER" id="PTHR48200">
    <property type="entry name" value="PROTEIN, PUTATIVE-RELATED"/>
    <property type="match status" value="1"/>
</dbReference>
<dbReference type="InterPro" id="IPR056647">
    <property type="entry name" value="DUF7745"/>
</dbReference>
<name>A0A7J8T8L5_GOSDV</name>
<dbReference type="Proteomes" id="UP000593561">
    <property type="component" value="Unassembled WGS sequence"/>
</dbReference>
<dbReference type="EMBL" id="JABFAC010237828">
    <property type="protein sequence ID" value="MBA0634360.1"/>
    <property type="molecule type" value="Genomic_DNA"/>
</dbReference>
<feature type="non-terminal residue" evidence="3">
    <location>
        <position position="1"/>
    </location>
</feature>
<feature type="coiled-coil region" evidence="1">
    <location>
        <begin position="169"/>
        <end position="273"/>
    </location>
</feature>
<evidence type="ECO:0000313" key="3">
    <source>
        <dbReference type="EMBL" id="MBA0634360.1"/>
    </source>
</evidence>
<evidence type="ECO:0000313" key="4">
    <source>
        <dbReference type="Proteomes" id="UP000593561"/>
    </source>
</evidence>
<dbReference type="Pfam" id="PF24924">
    <property type="entry name" value="DUF7745"/>
    <property type="match status" value="1"/>
</dbReference>
<comment type="caution">
    <text evidence="3">The sequence shown here is derived from an EMBL/GenBank/DDBJ whole genome shotgun (WGS) entry which is preliminary data.</text>
</comment>
<reference evidence="3 4" key="1">
    <citation type="journal article" date="2019" name="Genome Biol. Evol.">
        <title>Insights into the evolution of the New World diploid cottons (Gossypium, subgenus Houzingenia) based on genome sequencing.</title>
        <authorList>
            <person name="Grover C.E."/>
            <person name="Arick M.A. 2nd"/>
            <person name="Thrash A."/>
            <person name="Conover J.L."/>
            <person name="Sanders W.S."/>
            <person name="Peterson D.G."/>
            <person name="Frelichowski J.E."/>
            <person name="Scheffler J.A."/>
            <person name="Scheffler B.E."/>
            <person name="Wendel J.F."/>
        </authorList>
    </citation>
    <scope>NUCLEOTIDE SEQUENCE [LARGE SCALE GENOMIC DNA]</scope>
    <source>
        <strain evidence="3">27</strain>
        <tissue evidence="3">Leaf</tissue>
    </source>
</reference>